<evidence type="ECO:0000313" key="3">
    <source>
        <dbReference type="Proteomes" id="UP000807504"/>
    </source>
</evidence>
<dbReference type="Proteomes" id="UP000807504">
    <property type="component" value="Unassembled WGS sequence"/>
</dbReference>
<feature type="compositionally biased region" description="Low complexity" evidence="1">
    <location>
        <begin position="22"/>
        <end position="32"/>
    </location>
</feature>
<feature type="compositionally biased region" description="Basic residues" evidence="1">
    <location>
        <begin position="88"/>
        <end position="100"/>
    </location>
</feature>
<comment type="caution">
    <text evidence="2">The sequence shown here is derived from an EMBL/GenBank/DDBJ whole genome shotgun (WGS) entry which is preliminary data.</text>
</comment>
<accession>A0A8T0E9L8</accession>
<feature type="region of interest" description="Disordered" evidence="1">
    <location>
        <begin position="1"/>
        <end position="111"/>
    </location>
</feature>
<name>A0A8T0E9L8_ARGBR</name>
<dbReference type="SUPFAM" id="SSF47113">
    <property type="entry name" value="Histone-fold"/>
    <property type="match status" value="1"/>
</dbReference>
<reference evidence="2" key="2">
    <citation type="submission" date="2020-06" db="EMBL/GenBank/DDBJ databases">
        <authorList>
            <person name="Sheffer M."/>
        </authorList>
    </citation>
    <scope>NUCLEOTIDE SEQUENCE</scope>
</reference>
<organism evidence="2 3">
    <name type="scientific">Argiope bruennichi</name>
    <name type="common">Wasp spider</name>
    <name type="synonym">Aranea bruennichi</name>
    <dbReference type="NCBI Taxonomy" id="94029"/>
    <lineage>
        <taxon>Eukaryota</taxon>
        <taxon>Metazoa</taxon>
        <taxon>Ecdysozoa</taxon>
        <taxon>Arthropoda</taxon>
        <taxon>Chelicerata</taxon>
        <taxon>Arachnida</taxon>
        <taxon>Araneae</taxon>
        <taxon>Araneomorphae</taxon>
        <taxon>Entelegynae</taxon>
        <taxon>Araneoidea</taxon>
        <taxon>Araneidae</taxon>
        <taxon>Argiope</taxon>
    </lineage>
</organism>
<sequence>MVQKETPSNANPNPLPEKSPVKNNSESTNSKTKSIHGSPNPLNISKIEVVPARRRHAEEECPHATPPEPPRDPPVVPQEEVQETPRRAPTRRARAPRRGRSPVIYPLSFSSPPDTDAGIDDRIELRQRRIATLKWLDQLYQRVRDACLLCKVSRAVFDDNMKWLMRRKSRDQLGIDSHALSAKDTISESFVVQVFVSAQERAYANKRKTVLSRDVVWGSWSLWSP</sequence>
<dbReference type="AlphaFoldDB" id="A0A8T0E9L8"/>
<gene>
    <name evidence="2" type="ORF">HNY73_020979</name>
</gene>
<feature type="compositionally biased region" description="Pro residues" evidence="1">
    <location>
        <begin position="64"/>
        <end position="76"/>
    </location>
</feature>
<reference evidence="2" key="1">
    <citation type="journal article" date="2020" name="bioRxiv">
        <title>Chromosome-level reference genome of the European wasp spider Argiope bruennichi: a resource for studies on range expansion and evolutionary adaptation.</title>
        <authorList>
            <person name="Sheffer M.M."/>
            <person name="Hoppe A."/>
            <person name="Krehenwinkel H."/>
            <person name="Uhl G."/>
            <person name="Kuss A.W."/>
            <person name="Jensen L."/>
            <person name="Jensen C."/>
            <person name="Gillespie R.G."/>
            <person name="Hoff K.J."/>
            <person name="Prost S."/>
        </authorList>
    </citation>
    <scope>NUCLEOTIDE SEQUENCE</scope>
</reference>
<dbReference type="EMBL" id="JABXBU010002230">
    <property type="protein sequence ID" value="KAF8768128.1"/>
    <property type="molecule type" value="Genomic_DNA"/>
</dbReference>
<evidence type="ECO:0000256" key="1">
    <source>
        <dbReference type="SAM" id="MobiDB-lite"/>
    </source>
</evidence>
<evidence type="ECO:0000313" key="2">
    <source>
        <dbReference type="EMBL" id="KAF8768128.1"/>
    </source>
</evidence>
<dbReference type="GO" id="GO:0046982">
    <property type="term" value="F:protein heterodimerization activity"/>
    <property type="evidence" value="ECO:0007669"/>
    <property type="project" value="InterPro"/>
</dbReference>
<protein>
    <submittedName>
        <fullName evidence="2">Uncharacterized protein</fullName>
    </submittedName>
</protein>
<proteinExistence type="predicted"/>
<feature type="compositionally biased region" description="Polar residues" evidence="1">
    <location>
        <begin position="1"/>
        <end position="12"/>
    </location>
</feature>
<keyword evidence="3" id="KW-1185">Reference proteome</keyword>
<dbReference type="Gene3D" id="1.10.20.10">
    <property type="entry name" value="Histone, subunit A"/>
    <property type="match status" value="1"/>
</dbReference>
<dbReference type="InterPro" id="IPR009072">
    <property type="entry name" value="Histone-fold"/>
</dbReference>